<dbReference type="STRING" id="5865.A7AX38"/>
<dbReference type="InParanoid" id="A7AX38"/>
<dbReference type="OMA" id="KCENIVI"/>
<dbReference type="Gene3D" id="3.30.200.20">
    <property type="entry name" value="Phosphorylase Kinase, domain 1"/>
    <property type="match status" value="1"/>
</dbReference>
<evidence type="ECO:0000256" key="8">
    <source>
        <dbReference type="ARBA" id="ARBA00048679"/>
    </source>
</evidence>
<dbReference type="FunCoup" id="A7AX38">
    <property type="interactions" value="29"/>
</dbReference>
<dbReference type="InterPro" id="IPR011009">
    <property type="entry name" value="Kinase-like_dom_sf"/>
</dbReference>
<dbReference type="AlphaFoldDB" id="A7AX38"/>
<dbReference type="Proteomes" id="UP000002173">
    <property type="component" value="Unassembled WGS sequence"/>
</dbReference>
<evidence type="ECO:0000256" key="2">
    <source>
        <dbReference type="ARBA" id="ARBA00022527"/>
    </source>
</evidence>
<protein>
    <recommendedName>
        <fullName evidence="1">non-specific serine/threonine protein kinase</fullName>
        <ecNumber evidence="1">2.7.11.1</ecNumber>
    </recommendedName>
</protein>
<evidence type="ECO:0000256" key="6">
    <source>
        <dbReference type="ARBA" id="ARBA00022840"/>
    </source>
</evidence>
<evidence type="ECO:0000256" key="3">
    <source>
        <dbReference type="ARBA" id="ARBA00022679"/>
    </source>
</evidence>
<dbReference type="SMART" id="SM00220">
    <property type="entry name" value="S_TKc"/>
    <property type="match status" value="1"/>
</dbReference>
<evidence type="ECO:0000259" key="9">
    <source>
        <dbReference type="PROSITE" id="PS50011"/>
    </source>
</evidence>
<dbReference type="SUPFAM" id="SSF56112">
    <property type="entry name" value="Protein kinase-like (PK-like)"/>
    <property type="match status" value="1"/>
</dbReference>
<dbReference type="PANTHER" id="PTHR24356">
    <property type="entry name" value="SERINE/THREONINE-PROTEIN KINASE"/>
    <property type="match status" value="1"/>
</dbReference>
<gene>
    <name evidence="10" type="ORF">BBOV_I000170</name>
</gene>
<dbReference type="GO" id="GO:0004674">
    <property type="term" value="F:protein serine/threonine kinase activity"/>
    <property type="evidence" value="ECO:0007669"/>
    <property type="project" value="UniProtKB-KW"/>
</dbReference>
<dbReference type="InterPro" id="IPR008271">
    <property type="entry name" value="Ser/Thr_kinase_AS"/>
</dbReference>
<dbReference type="PANTHER" id="PTHR24356:SF163">
    <property type="entry name" value="3-PHOSPHOINOSITIDE-DEPENDENT PROTEIN KINASE 1-RELATED"/>
    <property type="match status" value="1"/>
</dbReference>
<dbReference type="Gene3D" id="1.10.510.10">
    <property type="entry name" value="Transferase(Phosphotransferase) domain 1"/>
    <property type="match status" value="1"/>
</dbReference>
<dbReference type="Pfam" id="PF00069">
    <property type="entry name" value="Pkinase"/>
    <property type="match status" value="1"/>
</dbReference>
<keyword evidence="4" id="KW-0547">Nucleotide-binding</keyword>
<keyword evidence="11" id="KW-1185">Reference proteome</keyword>
<evidence type="ECO:0000313" key="11">
    <source>
        <dbReference type="Proteomes" id="UP000002173"/>
    </source>
</evidence>
<organism evidence="10 11">
    <name type="scientific">Babesia bovis</name>
    <dbReference type="NCBI Taxonomy" id="5865"/>
    <lineage>
        <taxon>Eukaryota</taxon>
        <taxon>Sar</taxon>
        <taxon>Alveolata</taxon>
        <taxon>Apicomplexa</taxon>
        <taxon>Aconoidasida</taxon>
        <taxon>Piroplasmida</taxon>
        <taxon>Babesiidae</taxon>
        <taxon>Babesia</taxon>
    </lineage>
</organism>
<keyword evidence="5 10" id="KW-0418">Kinase</keyword>
<comment type="catalytic activity">
    <reaction evidence="7">
        <text>L-threonyl-[protein] + ATP = O-phospho-L-threonyl-[protein] + ADP + H(+)</text>
        <dbReference type="Rhea" id="RHEA:46608"/>
        <dbReference type="Rhea" id="RHEA-COMP:11060"/>
        <dbReference type="Rhea" id="RHEA-COMP:11605"/>
        <dbReference type="ChEBI" id="CHEBI:15378"/>
        <dbReference type="ChEBI" id="CHEBI:30013"/>
        <dbReference type="ChEBI" id="CHEBI:30616"/>
        <dbReference type="ChEBI" id="CHEBI:61977"/>
        <dbReference type="ChEBI" id="CHEBI:456216"/>
        <dbReference type="EC" id="2.7.11.1"/>
    </reaction>
</comment>
<dbReference type="GO" id="GO:0005524">
    <property type="term" value="F:ATP binding"/>
    <property type="evidence" value="ECO:0007669"/>
    <property type="project" value="UniProtKB-KW"/>
</dbReference>
<dbReference type="PROSITE" id="PS00108">
    <property type="entry name" value="PROTEIN_KINASE_ST"/>
    <property type="match status" value="1"/>
</dbReference>
<dbReference type="InterPro" id="IPR050236">
    <property type="entry name" value="Ser_Thr_kinase_AGC"/>
</dbReference>
<dbReference type="VEuPathDB" id="PiroplasmaDB:BBOV_I000170"/>
<dbReference type="EMBL" id="AAXT01000006">
    <property type="protein sequence ID" value="EDO05111.1"/>
    <property type="molecule type" value="Genomic_DNA"/>
</dbReference>
<name>A7AX38_BABBO</name>
<dbReference type="PROSITE" id="PS50011">
    <property type="entry name" value="PROTEIN_KINASE_DOM"/>
    <property type="match status" value="1"/>
</dbReference>
<reference evidence="11" key="2">
    <citation type="journal article" date="2020" name="Data Brief">
        <title>Transcriptome dataset of Babesia bovis life stages within vertebrate and invertebrate hosts.</title>
        <authorList>
            <person name="Ueti M.W."/>
            <person name="Johnson W.C."/>
            <person name="Kappmeyer L.S."/>
            <person name="Herndon D.R."/>
            <person name="Mousel M.R."/>
            <person name="Reif K.E."/>
            <person name="Taus N.S."/>
            <person name="Ifeonu O.O."/>
            <person name="Silva J.C."/>
            <person name="Suarez C.E."/>
            <person name="Brayton K.A."/>
        </authorList>
    </citation>
    <scope>NUCLEOTIDE SEQUENCE [LARGE SCALE GENOMIC DNA]</scope>
</reference>
<dbReference type="KEGG" id="bbo:BBOV_I000170"/>
<dbReference type="RefSeq" id="XP_001608679.1">
    <property type="nucleotide sequence ID" value="XM_001608629.1"/>
</dbReference>
<dbReference type="GeneID" id="5476882"/>
<keyword evidence="2" id="KW-0723">Serine/threonine-protein kinase</keyword>
<comment type="caution">
    <text evidence="10">The sequence shown here is derived from an EMBL/GenBank/DDBJ whole genome shotgun (WGS) entry which is preliminary data.</text>
</comment>
<reference evidence="11" key="3">
    <citation type="journal article" date="2021" name="Int. J. Parasitol.">
        <title>Comparative analysis of gene expression between Babesia bovis blood stages and kinetes allowed by improved genome annotation.</title>
        <authorList>
            <person name="Ueti M.W."/>
            <person name="Johnson W.C."/>
            <person name="Kappmeyer L.S."/>
            <person name="Herndon D.R."/>
            <person name="Mousel M.R."/>
            <person name="Reif K.E."/>
            <person name="Taus N.S."/>
            <person name="Ifeonu O.O."/>
            <person name="Silva J.C."/>
            <person name="Suarez C.E."/>
            <person name="Brayton K.A."/>
        </authorList>
    </citation>
    <scope>NUCLEOTIDE SEQUENCE [LARGE SCALE GENOMIC DNA]</scope>
</reference>
<accession>A7AX38</accession>
<reference evidence="10 11" key="1">
    <citation type="journal article" date="2007" name="PLoS Pathog.">
        <title>Genome sequence of Babesia bovis and comparative analysis of apicomplexan hemoprotozoa.</title>
        <authorList>
            <person name="Brayton K.A."/>
            <person name="Lau A.O.T."/>
            <person name="Herndon D.R."/>
            <person name="Hannick L."/>
            <person name="Kappmeyer L.S."/>
            <person name="Berens S.J."/>
            <person name="Bidwell S.L."/>
            <person name="Brown W.C."/>
            <person name="Crabtree J."/>
            <person name="Fadrosh D."/>
            <person name="Feldblum T."/>
            <person name="Forberger H.A."/>
            <person name="Haas B.J."/>
            <person name="Howell J.M."/>
            <person name="Khouri H."/>
            <person name="Koo H."/>
            <person name="Mann D.J."/>
            <person name="Norimine J."/>
            <person name="Paulsen I.T."/>
            <person name="Radune D."/>
            <person name="Ren Q."/>
            <person name="Smith R.K. Jr."/>
            <person name="Suarez C.E."/>
            <person name="White O."/>
            <person name="Wortman J.R."/>
            <person name="Knowles D.P. Jr."/>
            <person name="McElwain T.F."/>
            <person name="Nene V.M."/>
        </authorList>
    </citation>
    <scope>NUCLEOTIDE SEQUENCE [LARGE SCALE GENOMIC DNA]</scope>
    <source>
        <strain evidence="10">T2Bo</strain>
    </source>
</reference>
<evidence type="ECO:0000256" key="7">
    <source>
        <dbReference type="ARBA" id="ARBA00047899"/>
    </source>
</evidence>
<keyword evidence="6" id="KW-0067">ATP-binding</keyword>
<dbReference type="eggNOG" id="KOG0592">
    <property type="taxonomic scope" value="Eukaryota"/>
</dbReference>
<dbReference type="EC" id="2.7.11.1" evidence="1"/>
<keyword evidence="3" id="KW-0808">Transferase</keyword>
<evidence type="ECO:0000256" key="1">
    <source>
        <dbReference type="ARBA" id="ARBA00012513"/>
    </source>
</evidence>
<dbReference type="InterPro" id="IPR000719">
    <property type="entry name" value="Prot_kinase_dom"/>
</dbReference>
<evidence type="ECO:0000313" key="10">
    <source>
        <dbReference type="EMBL" id="EDO05111.1"/>
    </source>
</evidence>
<dbReference type="GO" id="GO:0035556">
    <property type="term" value="P:intracellular signal transduction"/>
    <property type="evidence" value="ECO:0007669"/>
    <property type="project" value="TreeGrafter"/>
</dbReference>
<sequence>MKSGFLCSVDPKVSKLSQRNIVHDETLGKRKYRLDDFEFERNIGSGNFCEVWHVTLKARPEESYALKVFNVQTVKSNHYVKSVQQERLAMIRLNTPGHTNVIRLIDTFKDDAHVYLLYEYASGGELWDEIKHVGVPDKATARMLVWQLVNGLEYIHGHGVVHRDIKCENIVIHNGMLKFIDFGTSLFLDDGQCDTSNEAHENEYRNNPSSINLETSGTADMVLPGSRMKSKFENYVGTPNFMPPEAIANINSGKAGDLWSLGCTIYQLLLGMNCYIGSSNYFIHKNVKHNRPAFPDGFDPDAKDLIEKLLVKDSHERLSLMDIRQHKYLASVPNQSFTVVPKKFDNLSVEIRRACCKIQESIFDLTIKREKVTDADYQSIEELLKWMEQHAPPAITSALQFNYYRMREQLTVEIDEANLYMRS</sequence>
<evidence type="ECO:0000256" key="4">
    <source>
        <dbReference type="ARBA" id="ARBA00022741"/>
    </source>
</evidence>
<evidence type="ECO:0000256" key="5">
    <source>
        <dbReference type="ARBA" id="ARBA00022777"/>
    </source>
</evidence>
<proteinExistence type="predicted"/>
<feature type="domain" description="Protein kinase" evidence="9">
    <location>
        <begin position="37"/>
        <end position="329"/>
    </location>
</feature>
<comment type="catalytic activity">
    <reaction evidence="8">
        <text>L-seryl-[protein] + ATP = O-phospho-L-seryl-[protein] + ADP + H(+)</text>
        <dbReference type="Rhea" id="RHEA:17989"/>
        <dbReference type="Rhea" id="RHEA-COMP:9863"/>
        <dbReference type="Rhea" id="RHEA-COMP:11604"/>
        <dbReference type="ChEBI" id="CHEBI:15378"/>
        <dbReference type="ChEBI" id="CHEBI:29999"/>
        <dbReference type="ChEBI" id="CHEBI:30616"/>
        <dbReference type="ChEBI" id="CHEBI:83421"/>
        <dbReference type="ChEBI" id="CHEBI:456216"/>
        <dbReference type="EC" id="2.7.11.1"/>
    </reaction>
</comment>